<keyword evidence="1" id="KW-0175">Coiled coil</keyword>
<evidence type="ECO:0000256" key="2">
    <source>
        <dbReference type="SAM" id="MobiDB-lite"/>
    </source>
</evidence>
<dbReference type="Pfam" id="PF05904">
    <property type="entry name" value="DUF863"/>
    <property type="match status" value="3"/>
</dbReference>
<gene>
    <name evidence="3" type="ORF">QVD17_03513</name>
</gene>
<feature type="coiled-coil region" evidence="1">
    <location>
        <begin position="600"/>
        <end position="630"/>
    </location>
</feature>
<name>A0AAD8P9Z4_TARER</name>
<proteinExistence type="predicted"/>
<evidence type="ECO:0000313" key="3">
    <source>
        <dbReference type="EMBL" id="KAK1437717.1"/>
    </source>
</evidence>
<protein>
    <submittedName>
        <fullName evidence="3">Uncharacterized protein</fullName>
    </submittedName>
</protein>
<feature type="region of interest" description="Disordered" evidence="2">
    <location>
        <begin position="765"/>
        <end position="790"/>
    </location>
</feature>
<dbReference type="Proteomes" id="UP001229421">
    <property type="component" value="Unassembled WGS sequence"/>
</dbReference>
<accession>A0AAD8P9Z4</accession>
<organism evidence="3 4">
    <name type="scientific">Tagetes erecta</name>
    <name type="common">African marigold</name>
    <dbReference type="NCBI Taxonomy" id="13708"/>
    <lineage>
        <taxon>Eukaryota</taxon>
        <taxon>Viridiplantae</taxon>
        <taxon>Streptophyta</taxon>
        <taxon>Embryophyta</taxon>
        <taxon>Tracheophyta</taxon>
        <taxon>Spermatophyta</taxon>
        <taxon>Magnoliopsida</taxon>
        <taxon>eudicotyledons</taxon>
        <taxon>Gunneridae</taxon>
        <taxon>Pentapetalae</taxon>
        <taxon>asterids</taxon>
        <taxon>campanulids</taxon>
        <taxon>Asterales</taxon>
        <taxon>Asteraceae</taxon>
        <taxon>Asteroideae</taxon>
        <taxon>Heliantheae alliance</taxon>
        <taxon>Tageteae</taxon>
        <taxon>Tagetes</taxon>
    </lineage>
</organism>
<comment type="caution">
    <text evidence="3">The sequence shown here is derived from an EMBL/GenBank/DDBJ whole genome shotgun (WGS) entry which is preliminary data.</text>
</comment>
<dbReference type="InterPro" id="IPR008581">
    <property type="entry name" value="DUF863_pln"/>
</dbReference>
<keyword evidence="4" id="KW-1185">Reference proteome</keyword>
<dbReference type="AlphaFoldDB" id="A0AAD8P9Z4"/>
<reference evidence="3" key="1">
    <citation type="journal article" date="2023" name="bioRxiv">
        <title>Improved chromosome-level genome assembly for marigold (Tagetes erecta).</title>
        <authorList>
            <person name="Jiang F."/>
            <person name="Yuan L."/>
            <person name="Wang S."/>
            <person name="Wang H."/>
            <person name="Xu D."/>
            <person name="Wang A."/>
            <person name="Fan W."/>
        </authorList>
    </citation>
    <scope>NUCLEOTIDE SEQUENCE</scope>
    <source>
        <strain evidence="3">WSJ</strain>
        <tissue evidence="3">Leaf</tissue>
    </source>
</reference>
<dbReference type="PANTHER" id="PTHR33167">
    <property type="entry name" value="TRANSCRIPTION FACTOR, PUTATIVE (DUF863)-RELATED"/>
    <property type="match status" value="1"/>
</dbReference>
<evidence type="ECO:0000256" key="1">
    <source>
        <dbReference type="SAM" id="Coils"/>
    </source>
</evidence>
<sequence length="790" mass="88581">MLQHEAVFKNQVLELHRLYRRQRDMMEEVKRKDFHKYHLSIEASSSSSVIPHEDANRWQNPSLPLGNSTTRPSIFGAEISNSPLSCSKGNGCEAVDCRPSKVRKKLFDLQLPANEYIEPEEAEHIADDQISEILRYPAKENGYVTKNGVKSFLDDDGRKDGYKNTASDQHYMRSNRLADLNEPVYGQDVDFLGPSAKPAGLSNLPFEGKSVGRDRVAYFPSGPGNDRSNMNHTSQLFETSKLKTPSFSMQHFHGKEVQHQRIYSEVSSKIQDRSHFNQIPLPFSPPSAYPFISTSDMGNSWGKSNDSLTHKLTFLQTHPSFLSSHKSHEAFRDKWHSNGNGFYNGSSSGSKEVFARVHSVGIDHRNGRKFDDSSQKICKGSSFIDLTGTTKDMDLNSVQNSSNNDANTRSCDQTALPWLKAKQVIYKNGDHSGNVAKKKDDSLGANKKLLGFPIFGKFCISKTDDSSGGLTSASIEHREIDINVAWDDNVMNKQIDEKKDAEIKHHFDLNSCVTGDDNLLVTKSFKSSKKKTMEIDLEAPAVSEIDEEDEHKETDPKPDHIESKELEKIAAEAIVAISSQQANDYDIDNDNPLLWFVDVINSCEKNTASTTREMDEYEKLTLQLEETKEEDYMPTPLAPDFQEPDEVAPDLTNCRPRRGQARRGRPRKDFQRDTLPGMTSLSRHEITEDLQIFGGLMKATGHSWNLGSTRKNGKRHVARGKRKVKVVETTPAASISPPTPVKLSPPCKQVNSVQVLGLDERSLTGWGKTTRRPRRQRCATAGNSVAVHLT</sequence>
<feature type="region of interest" description="Disordered" evidence="2">
    <location>
        <begin position="638"/>
        <end position="675"/>
    </location>
</feature>
<feature type="compositionally biased region" description="Basic residues" evidence="2">
    <location>
        <begin position="655"/>
        <end position="666"/>
    </location>
</feature>
<dbReference type="EMBL" id="JAUHHV010000001">
    <property type="protein sequence ID" value="KAK1437717.1"/>
    <property type="molecule type" value="Genomic_DNA"/>
</dbReference>
<dbReference type="PANTHER" id="PTHR33167:SF67">
    <property type="match status" value="1"/>
</dbReference>
<evidence type="ECO:0000313" key="4">
    <source>
        <dbReference type="Proteomes" id="UP001229421"/>
    </source>
</evidence>